<evidence type="ECO:0000256" key="4">
    <source>
        <dbReference type="ARBA" id="ARBA00023163"/>
    </source>
</evidence>
<evidence type="ECO:0000313" key="7">
    <source>
        <dbReference type="Proteomes" id="UP001168613"/>
    </source>
</evidence>
<evidence type="ECO:0000259" key="5">
    <source>
        <dbReference type="PROSITE" id="PS50931"/>
    </source>
</evidence>
<evidence type="ECO:0000256" key="3">
    <source>
        <dbReference type="ARBA" id="ARBA00023125"/>
    </source>
</evidence>
<reference evidence="6" key="1">
    <citation type="submission" date="2021-11" db="EMBL/GenBank/DDBJ databases">
        <title>Draft genome sequence of Alcaligenes endophyticus type strain CCUG 75668T.</title>
        <authorList>
            <person name="Salva-Serra F."/>
            <person name="Duran R.E."/>
            <person name="Seeger M."/>
            <person name="Moore E.R.B."/>
            <person name="Jaen-Luchoro D."/>
        </authorList>
    </citation>
    <scope>NUCLEOTIDE SEQUENCE</scope>
    <source>
        <strain evidence="6">CCUG 75668</strain>
    </source>
</reference>
<keyword evidence="7" id="KW-1185">Reference proteome</keyword>
<name>A0ABT8EN21_9BURK</name>
<dbReference type="InterPro" id="IPR005119">
    <property type="entry name" value="LysR_subst-bd"/>
</dbReference>
<dbReference type="InterPro" id="IPR000847">
    <property type="entry name" value="LysR_HTH_N"/>
</dbReference>
<dbReference type="SUPFAM" id="SSF46785">
    <property type="entry name" value="Winged helix' DNA-binding domain"/>
    <property type="match status" value="1"/>
</dbReference>
<dbReference type="PANTHER" id="PTHR30427">
    <property type="entry name" value="TRANSCRIPTIONAL ACTIVATOR PROTEIN LYSR"/>
    <property type="match status" value="1"/>
</dbReference>
<dbReference type="Gene3D" id="1.10.10.10">
    <property type="entry name" value="Winged helix-like DNA-binding domain superfamily/Winged helix DNA-binding domain"/>
    <property type="match status" value="1"/>
</dbReference>
<dbReference type="Gene3D" id="3.40.190.290">
    <property type="match status" value="1"/>
</dbReference>
<keyword evidence="2" id="KW-0805">Transcription regulation</keyword>
<dbReference type="Proteomes" id="UP001168613">
    <property type="component" value="Unassembled WGS sequence"/>
</dbReference>
<dbReference type="Pfam" id="PF00126">
    <property type="entry name" value="HTH_1"/>
    <property type="match status" value="1"/>
</dbReference>
<protein>
    <submittedName>
        <fullName evidence="6">LysR family transcriptional regulator</fullName>
    </submittedName>
</protein>
<accession>A0ABT8EN21</accession>
<evidence type="ECO:0000256" key="1">
    <source>
        <dbReference type="ARBA" id="ARBA00009437"/>
    </source>
</evidence>
<gene>
    <name evidence="6" type="ORF">LMS43_15500</name>
</gene>
<sequence length="307" mass="33983">MSRPLNFQQILAFKAVMELGTTIRAAEYLNTTQPSISRRLSEIQSATELELFELHRGRLRPTSEAKLLYKTIQKHFDGLESIENVIAIMRRSGVGVLRLGSTSTLALGLLPPVTQEFLTLFPDVHIEVQTTTTQQLVDYLHQDLIDVAFSTGNLESDFEAERVHQSQAVCVMPSLHPLASRACIQPSDLLQDRLLSLSDNDDFTIRLRGIMRDLGIEPERTIAATSSITICALVAEGSGLGVVNPYVARSFAGRLAIRPFEPALDTSVYMATPNRSTPSLLARHYMDLLRKKAAQLTVPPSSADLHF</sequence>
<organism evidence="6 7">
    <name type="scientific">Alcaligenes endophyticus</name>
    <dbReference type="NCBI Taxonomy" id="1929088"/>
    <lineage>
        <taxon>Bacteria</taxon>
        <taxon>Pseudomonadati</taxon>
        <taxon>Pseudomonadota</taxon>
        <taxon>Betaproteobacteria</taxon>
        <taxon>Burkholderiales</taxon>
        <taxon>Alcaligenaceae</taxon>
        <taxon>Alcaligenes</taxon>
    </lineage>
</organism>
<dbReference type="PROSITE" id="PS50931">
    <property type="entry name" value="HTH_LYSR"/>
    <property type="match status" value="1"/>
</dbReference>
<dbReference type="InterPro" id="IPR036390">
    <property type="entry name" value="WH_DNA-bd_sf"/>
</dbReference>
<comment type="caution">
    <text evidence="6">The sequence shown here is derived from an EMBL/GenBank/DDBJ whole genome shotgun (WGS) entry which is preliminary data.</text>
</comment>
<dbReference type="SUPFAM" id="SSF53850">
    <property type="entry name" value="Periplasmic binding protein-like II"/>
    <property type="match status" value="1"/>
</dbReference>
<evidence type="ECO:0000313" key="6">
    <source>
        <dbReference type="EMBL" id="MDN4122696.1"/>
    </source>
</evidence>
<dbReference type="EMBL" id="JAJHNU010000005">
    <property type="protein sequence ID" value="MDN4122696.1"/>
    <property type="molecule type" value="Genomic_DNA"/>
</dbReference>
<evidence type="ECO:0000256" key="2">
    <source>
        <dbReference type="ARBA" id="ARBA00023015"/>
    </source>
</evidence>
<comment type="similarity">
    <text evidence="1">Belongs to the LysR transcriptional regulatory family.</text>
</comment>
<keyword evidence="4" id="KW-0804">Transcription</keyword>
<dbReference type="InterPro" id="IPR036388">
    <property type="entry name" value="WH-like_DNA-bd_sf"/>
</dbReference>
<dbReference type="RefSeq" id="WP_266123781.1">
    <property type="nucleotide sequence ID" value="NZ_JAJHNU010000005.1"/>
</dbReference>
<dbReference type="PANTHER" id="PTHR30427:SF1">
    <property type="entry name" value="TRANSCRIPTIONAL ACTIVATOR PROTEIN LYSR"/>
    <property type="match status" value="1"/>
</dbReference>
<feature type="domain" description="HTH lysR-type" evidence="5">
    <location>
        <begin position="5"/>
        <end position="62"/>
    </location>
</feature>
<proteinExistence type="inferred from homology"/>
<dbReference type="Pfam" id="PF03466">
    <property type="entry name" value="LysR_substrate"/>
    <property type="match status" value="1"/>
</dbReference>
<keyword evidence="3" id="KW-0238">DNA-binding</keyword>